<keyword evidence="9" id="KW-0460">Magnesium</keyword>
<evidence type="ECO:0000256" key="11">
    <source>
        <dbReference type="ARBA" id="ARBA00023212"/>
    </source>
</evidence>
<dbReference type="VEuPathDB" id="FungiDB:jhhlp_000232"/>
<dbReference type="InParanoid" id="A0A2N3NKK3"/>
<dbReference type="Gene3D" id="3.40.50.1440">
    <property type="entry name" value="Tubulin/FtsZ, GTPase domain"/>
    <property type="match status" value="1"/>
</dbReference>
<proteinExistence type="inferred from homology"/>
<feature type="domain" description="Tubulin/FtsZ 2-layer sandwich" evidence="14">
    <location>
        <begin position="261"/>
        <end position="398"/>
    </location>
</feature>
<evidence type="ECO:0000256" key="7">
    <source>
        <dbReference type="ARBA" id="ARBA00022723"/>
    </source>
</evidence>
<evidence type="ECO:0000256" key="1">
    <source>
        <dbReference type="ARBA" id="ARBA00001946"/>
    </source>
</evidence>
<dbReference type="GO" id="GO:0046872">
    <property type="term" value="F:metal ion binding"/>
    <property type="evidence" value="ECO:0007669"/>
    <property type="project" value="UniProtKB-KW"/>
</dbReference>
<keyword evidence="5" id="KW-0963">Cytoplasm</keyword>
<evidence type="ECO:0000313" key="16">
    <source>
        <dbReference type="Proteomes" id="UP000233524"/>
    </source>
</evidence>
<dbReference type="InterPro" id="IPR000217">
    <property type="entry name" value="Tubulin"/>
</dbReference>
<dbReference type="PANTHER" id="PTHR11588">
    <property type="entry name" value="TUBULIN"/>
    <property type="match status" value="1"/>
</dbReference>
<dbReference type="InterPro" id="IPR036789">
    <property type="entry name" value="Ribosomal_uL6-like_a/b-dom_sf"/>
</dbReference>
<comment type="cofactor">
    <cofactor evidence="1">
        <name>Mg(2+)</name>
        <dbReference type="ChEBI" id="CHEBI:18420"/>
    </cofactor>
</comment>
<dbReference type="GO" id="GO:0007052">
    <property type="term" value="P:mitotic spindle organization"/>
    <property type="evidence" value="ECO:0007669"/>
    <property type="project" value="UniProtKB-ARBA"/>
</dbReference>
<evidence type="ECO:0000259" key="13">
    <source>
        <dbReference type="SMART" id="SM00864"/>
    </source>
</evidence>
<accession>A0A2N3NKK3</accession>
<dbReference type="Proteomes" id="UP000233524">
    <property type="component" value="Unassembled WGS sequence"/>
</dbReference>
<keyword evidence="7" id="KW-0479">Metal-binding</keyword>
<evidence type="ECO:0000256" key="2">
    <source>
        <dbReference type="ARBA" id="ARBA00004245"/>
    </source>
</evidence>
<dbReference type="PROSITE" id="PS00227">
    <property type="entry name" value="TUBULIN"/>
    <property type="match status" value="1"/>
</dbReference>
<dbReference type="GO" id="GO:0097435">
    <property type="term" value="P:supramolecular fiber organization"/>
    <property type="evidence" value="ECO:0007669"/>
    <property type="project" value="UniProtKB-ARBA"/>
</dbReference>
<sequence length="746" mass="82719">MREIVHLQTGQCGNQIGAAFWQTISGEHGLDSNGVYGFPPTPAFTSGDLAYNGTSELQLERMSVYFNEASGNKYVPRAVLVDLEPGTMDAVRAGPFGQLFRPDNFVFGQSGAGNNWAKGHYTEGAELVDQVLDVVRREAEGCDCLQGFQITHSLGGGTGAGMGTLLISKIREEFPDRMMATFSVVPSPKVSDTVVEPYNATLSVHQLVENSDETFCIDNEALYDICMRTLKLSHPSYGDLNHLVSAVMSGVTTCLRFPGQLNSDLRKIAVNMVPFPRLHFFMVGFAPLTSRGAHSFRAVSVPELTQQMFDPKNMMAASDFRNGRYLTCSAIFRGKLAMKEVEDQMRNVQSKNSSYFVEWIPNNVQTALCSIPPRGLKMSSTFLGNSTAIQELFKRIGEQFTLMFRRKAFLHWYTGEGMDEMEFTEAESNMNDLVSEYQQYQDAGIDEEEEEYEEELPQDEEVREREREFLSTVSPHITQYSMSAILPGRTAMAARGVFATGGSGAGMRLAAAASAHSQQRIASPPQVAAASRRHFSGTTALGSKLGRTPISVPPGVELKVGEPWVKRDLTTYLKTVRKTVTVEGPLGKIEYDVPDFVKIEIDPVERQATLSVEDTSIKQQREMWGTTWAYLNRHIMGVSEGHTAVLRLVGIGYRAAVEDRPNVAKYPGQKTLTMKLGYTHPVELGVPKGVTASTPNPTRILLEGINREEVMSFAGKIREWRKPEPYKGKGVFINDETIKLKQKKIK</sequence>
<dbReference type="STRING" id="41688.A0A2N3NKK3"/>
<dbReference type="InterPro" id="IPR036525">
    <property type="entry name" value="Tubulin/FtsZ_GTPase_sf"/>
</dbReference>
<feature type="domain" description="Tubulin/FtsZ GTPase" evidence="13">
    <location>
        <begin position="62"/>
        <end position="259"/>
    </location>
</feature>
<dbReference type="SUPFAM" id="SSF56053">
    <property type="entry name" value="Ribosomal protein L6"/>
    <property type="match status" value="2"/>
</dbReference>
<dbReference type="PRINTS" id="PR01161">
    <property type="entry name" value="TUBULIN"/>
</dbReference>
<comment type="caution">
    <text evidence="15">The sequence shown here is derived from an EMBL/GenBank/DDBJ whole genome shotgun (WGS) entry which is preliminary data.</text>
</comment>
<comment type="function">
    <text evidence="12">Tubulin is the major constituent of microtubules, a cylinder consisting of laterally associated linear protofilaments composed of alpha- and beta-tubulin heterodimers. Microtubules grow by the addition of GTP-tubulin dimers to the microtubule end, where a stabilizing cap forms. Below the cap, tubulin dimers are in GDP-bound state, owing to GTPase activity of alpha-tubulin.</text>
</comment>
<reference evidence="15 16" key="1">
    <citation type="journal article" date="2017" name="G3 (Bethesda)">
        <title>First Draft Genome Sequence of the Pathogenic Fungus Lomentospora prolificans (Formerly Scedosporium prolificans).</title>
        <authorList>
            <person name="Luo R."/>
            <person name="Zimin A."/>
            <person name="Workman R."/>
            <person name="Fan Y."/>
            <person name="Pertea G."/>
            <person name="Grossman N."/>
            <person name="Wear M.P."/>
            <person name="Jia B."/>
            <person name="Miller H."/>
            <person name="Casadevall A."/>
            <person name="Timp W."/>
            <person name="Zhang S.X."/>
            <person name="Salzberg S.L."/>
        </authorList>
    </citation>
    <scope>NUCLEOTIDE SEQUENCE [LARGE SCALE GENOMIC DNA]</scope>
    <source>
        <strain evidence="15 16">JHH-5317</strain>
    </source>
</reference>
<dbReference type="FunFam" id="1.10.287.600:FF:000003">
    <property type="entry name" value="Tubulin beta chain"/>
    <property type="match status" value="1"/>
</dbReference>
<dbReference type="PROSITE" id="PS00525">
    <property type="entry name" value="RIBOSOMAL_L6_1"/>
    <property type="match status" value="1"/>
</dbReference>
<evidence type="ECO:0000256" key="6">
    <source>
        <dbReference type="ARBA" id="ARBA00022701"/>
    </source>
</evidence>
<dbReference type="GO" id="GO:0005200">
    <property type="term" value="F:structural constituent of cytoskeleton"/>
    <property type="evidence" value="ECO:0007669"/>
    <property type="project" value="InterPro"/>
</dbReference>
<dbReference type="CDD" id="cd02187">
    <property type="entry name" value="beta_tubulin"/>
    <property type="match status" value="1"/>
</dbReference>
<dbReference type="InterPro" id="IPR002358">
    <property type="entry name" value="Ribosomal_uL6_CS"/>
</dbReference>
<protein>
    <recommendedName>
        <fullName evidence="17">Tubulin beta chain</fullName>
    </recommendedName>
</protein>
<evidence type="ECO:0008006" key="17">
    <source>
        <dbReference type="Google" id="ProtNLM"/>
    </source>
</evidence>
<dbReference type="SMART" id="SM00865">
    <property type="entry name" value="Tubulin_C"/>
    <property type="match status" value="1"/>
</dbReference>
<evidence type="ECO:0000256" key="9">
    <source>
        <dbReference type="ARBA" id="ARBA00022842"/>
    </source>
</evidence>
<dbReference type="Pfam" id="PF00347">
    <property type="entry name" value="Ribosomal_L6"/>
    <property type="match status" value="1"/>
</dbReference>
<dbReference type="InterPro" id="IPR037103">
    <property type="entry name" value="Tubulin/FtsZ-like_C"/>
</dbReference>
<evidence type="ECO:0000313" key="15">
    <source>
        <dbReference type="EMBL" id="PKS12892.1"/>
    </source>
</evidence>
<evidence type="ECO:0000256" key="10">
    <source>
        <dbReference type="ARBA" id="ARBA00023134"/>
    </source>
</evidence>
<dbReference type="FunFam" id="3.30.1330.20:FF:000002">
    <property type="entry name" value="Tubulin beta chain"/>
    <property type="match status" value="1"/>
</dbReference>
<keyword evidence="10" id="KW-0342">GTP-binding</keyword>
<comment type="subcellular location">
    <subcellularLocation>
        <location evidence="2">Cytoplasm</location>
        <location evidence="2">Cytoskeleton</location>
    </subcellularLocation>
</comment>
<dbReference type="Gene3D" id="1.10.287.600">
    <property type="entry name" value="Helix hairpin bin"/>
    <property type="match status" value="1"/>
</dbReference>
<dbReference type="SUPFAM" id="SSF55307">
    <property type="entry name" value="Tubulin C-terminal domain-like"/>
    <property type="match status" value="1"/>
</dbReference>
<evidence type="ECO:0000256" key="5">
    <source>
        <dbReference type="ARBA" id="ARBA00022490"/>
    </source>
</evidence>
<dbReference type="OrthoDB" id="1662883at2759"/>
<evidence type="ECO:0000256" key="12">
    <source>
        <dbReference type="ARBA" id="ARBA00034296"/>
    </source>
</evidence>
<dbReference type="Pfam" id="PF03953">
    <property type="entry name" value="Tubulin_C"/>
    <property type="match status" value="1"/>
</dbReference>
<dbReference type="AlphaFoldDB" id="A0A2N3NKK3"/>
<dbReference type="FunCoup" id="A0A2N3NKK3">
    <property type="interactions" value="1202"/>
</dbReference>
<dbReference type="GO" id="GO:0006412">
    <property type="term" value="P:translation"/>
    <property type="evidence" value="ECO:0007669"/>
    <property type="project" value="InterPro"/>
</dbReference>
<dbReference type="SUPFAM" id="SSF52490">
    <property type="entry name" value="Tubulin nucleotide-binding domain-like"/>
    <property type="match status" value="1"/>
</dbReference>
<organism evidence="15 16">
    <name type="scientific">Lomentospora prolificans</name>
    <dbReference type="NCBI Taxonomy" id="41688"/>
    <lineage>
        <taxon>Eukaryota</taxon>
        <taxon>Fungi</taxon>
        <taxon>Dikarya</taxon>
        <taxon>Ascomycota</taxon>
        <taxon>Pezizomycotina</taxon>
        <taxon>Sordariomycetes</taxon>
        <taxon>Hypocreomycetidae</taxon>
        <taxon>Microascales</taxon>
        <taxon>Microascaceae</taxon>
        <taxon>Lomentospora</taxon>
    </lineage>
</organism>
<keyword evidence="6" id="KW-0493">Microtubule</keyword>
<dbReference type="InterPro" id="IPR023123">
    <property type="entry name" value="Tubulin_C"/>
</dbReference>
<evidence type="ECO:0000259" key="14">
    <source>
        <dbReference type="SMART" id="SM00865"/>
    </source>
</evidence>
<dbReference type="FunFam" id="3.40.50.1440:FF:000009">
    <property type="entry name" value="Tubulin beta chain"/>
    <property type="match status" value="1"/>
</dbReference>
<dbReference type="GO" id="GO:0003924">
    <property type="term" value="F:GTPase activity"/>
    <property type="evidence" value="ECO:0007669"/>
    <property type="project" value="InterPro"/>
</dbReference>
<evidence type="ECO:0000256" key="3">
    <source>
        <dbReference type="ARBA" id="ARBA00009636"/>
    </source>
</evidence>
<dbReference type="InterPro" id="IPR008280">
    <property type="entry name" value="Tub_FtsZ_C"/>
</dbReference>
<dbReference type="GO" id="GO:0005525">
    <property type="term" value="F:GTP binding"/>
    <property type="evidence" value="ECO:0007669"/>
    <property type="project" value="UniProtKB-KW"/>
</dbReference>
<dbReference type="GO" id="GO:0000070">
    <property type="term" value="P:mitotic sister chromatid segregation"/>
    <property type="evidence" value="ECO:0007669"/>
    <property type="project" value="UniProtKB-ARBA"/>
</dbReference>
<gene>
    <name evidence="15" type="ORF">jhhlp_000232</name>
</gene>
<dbReference type="Pfam" id="PF00091">
    <property type="entry name" value="Tubulin"/>
    <property type="match status" value="1"/>
</dbReference>
<evidence type="ECO:0000256" key="4">
    <source>
        <dbReference type="ARBA" id="ARBA00011747"/>
    </source>
</evidence>
<dbReference type="GO" id="GO:0019843">
    <property type="term" value="F:rRNA binding"/>
    <property type="evidence" value="ECO:0007669"/>
    <property type="project" value="InterPro"/>
</dbReference>
<dbReference type="InterPro" id="IPR020040">
    <property type="entry name" value="Ribosomal_uL6_a/b-dom"/>
</dbReference>
<keyword evidence="8" id="KW-0547">Nucleotide-binding</keyword>
<dbReference type="GO" id="GO:0003735">
    <property type="term" value="F:structural constituent of ribosome"/>
    <property type="evidence" value="ECO:0007669"/>
    <property type="project" value="InterPro"/>
</dbReference>
<keyword evidence="16" id="KW-1185">Reference proteome</keyword>
<dbReference type="InterPro" id="IPR002453">
    <property type="entry name" value="Beta_tubulin"/>
</dbReference>
<dbReference type="GO" id="GO:0005874">
    <property type="term" value="C:microtubule"/>
    <property type="evidence" value="ECO:0007669"/>
    <property type="project" value="UniProtKB-KW"/>
</dbReference>
<name>A0A2N3NKK3_9PEZI</name>
<dbReference type="EMBL" id="NLAX01000002">
    <property type="protein sequence ID" value="PKS12892.1"/>
    <property type="molecule type" value="Genomic_DNA"/>
</dbReference>
<evidence type="ECO:0000256" key="8">
    <source>
        <dbReference type="ARBA" id="ARBA00022741"/>
    </source>
</evidence>
<keyword evidence="11" id="KW-0206">Cytoskeleton</keyword>
<dbReference type="SMART" id="SM00864">
    <property type="entry name" value="Tubulin"/>
    <property type="match status" value="1"/>
</dbReference>
<comment type="similarity">
    <text evidence="3">Belongs to the tubulin family.</text>
</comment>
<dbReference type="PRINTS" id="PR01163">
    <property type="entry name" value="BETATUBULIN"/>
</dbReference>
<dbReference type="InterPro" id="IPR003008">
    <property type="entry name" value="Tubulin_FtsZ_GTPase"/>
</dbReference>
<dbReference type="Gene3D" id="3.90.930.12">
    <property type="entry name" value="Ribosomal protein L6, alpha-beta domain"/>
    <property type="match status" value="2"/>
</dbReference>
<comment type="subunit">
    <text evidence="4">Dimer of alpha and beta chains. A typical microtubule is a hollow water-filled tube with an outer diameter of 25 nm and an inner diameter of 15 nM. Alpha-beta heterodimers associate head-to-tail to form protofilaments running lengthwise along the microtubule wall with the beta-tubulin subunit facing the microtubule plus end conferring a structural polarity. Microtubules usually have 13 protofilaments but different protofilament numbers can be found in some organisms and specialized cells.</text>
</comment>
<dbReference type="InterPro" id="IPR018316">
    <property type="entry name" value="Tubulin/FtsZ_2-layer-sand-dom"/>
</dbReference>
<dbReference type="InterPro" id="IPR013838">
    <property type="entry name" value="Beta-tubulin_BS"/>
</dbReference>
<dbReference type="PROSITE" id="PS00228">
    <property type="entry name" value="TUBULIN_B_AUTOREG"/>
    <property type="match status" value="1"/>
</dbReference>
<dbReference type="GO" id="GO:0005840">
    <property type="term" value="C:ribosome"/>
    <property type="evidence" value="ECO:0007669"/>
    <property type="project" value="InterPro"/>
</dbReference>
<dbReference type="Gene3D" id="3.30.1330.20">
    <property type="entry name" value="Tubulin/FtsZ, C-terminal domain"/>
    <property type="match status" value="1"/>
</dbReference>
<dbReference type="InterPro" id="IPR017975">
    <property type="entry name" value="Tubulin_CS"/>
</dbReference>